<dbReference type="eggNOG" id="ENOG5030S1P">
    <property type="taxonomic scope" value="Bacteria"/>
</dbReference>
<gene>
    <name evidence="2" type="ordered locus">PMT9312_1843</name>
</gene>
<dbReference type="EMBL" id="CP000111">
    <property type="protein sequence ID" value="ABS83119.1"/>
    <property type="molecule type" value="Genomic_DNA"/>
</dbReference>
<keyword evidence="1" id="KW-0812">Transmembrane</keyword>
<keyword evidence="1" id="KW-1133">Transmembrane helix</keyword>
<proteinExistence type="predicted"/>
<dbReference type="HOGENOM" id="CLU_2938014_0_0_3"/>
<dbReference type="KEGG" id="pmi:PMT9312_1843"/>
<feature type="transmembrane region" description="Helical" evidence="1">
    <location>
        <begin position="12"/>
        <end position="31"/>
    </location>
</feature>
<dbReference type="AlphaFoldDB" id="A7FAE5"/>
<reference evidence="3" key="1">
    <citation type="submission" date="2005-07" db="EMBL/GenBank/DDBJ databases">
        <title>Complete sequence of Prochlorococcus marinus str. MIT 9312.</title>
        <authorList>
            <consortium name="US DOE Joint Genome Institute"/>
            <person name="Copeland A."/>
            <person name="Lucas S."/>
            <person name="Lapidus A."/>
            <person name="Barry K."/>
            <person name="Detter J.C."/>
            <person name="Glavina T."/>
            <person name="Hammon N."/>
            <person name="Israni S."/>
            <person name="Pitluck S."/>
            <person name="Thiel J."/>
            <person name="Schmutz J."/>
            <person name="Larimer F."/>
            <person name="Land M."/>
            <person name="Kyrpides N."/>
            <person name="Lykidis A."/>
            <person name="Richardson P."/>
        </authorList>
    </citation>
    <scope>NUCLEOTIDE SEQUENCE [LARGE SCALE GENOMIC DNA]</scope>
    <source>
        <strain evidence="3">MIT 9312</strain>
    </source>
</reference>
<dbReference type="Proteomes" id="UP000002715">
    <property type="component" value="Chromosome"/>
</dbReference>
<protein>
    <submittedName>
        <fullName evidence="2">Uncharacterized protein</fullName>
    </submittedName>
</protein>
<keyword evidence="1" id="KW-0472">Membrane</keyword>
<accession>A7FAE5</accession>
<evidence type="ECO:0000256" key="1">
    <source>
        <dbReference type="SAM" id="Phobius"/>
    </source>
</evidence>
<evidence type="ECO:0000313" key="2">
    <source>
        <dbReference type="EMBL" id="ABS83119.1"/>
    </source>
</evidence>
<organism evidence="2 3">
    <name type="scientific">Prochlorococcus marinus (strain MIT 9312)</name>
    <dbReference type="NCBI Taxonomy" id="74546"/>
    <lineage>
        <taxon>Bacteria</taxon>
        <taxon>Bacillati</taxon>
        <taxon>Cyanobacteriota</taxon>
        <taxon>Cyanophyceae</taxon>
        <taxon>Synechococcales</taxon>
        <taxon>Prochlorococcaceae</taxon>
        <taxon>Prochlorococcus</taxon>
    </lineage>
</organism>
<dbReference type="STRING" id="74546.PMT9312_1843"/>
<name>A7FAE5_PROM9</name>
<evidence type="ECO:0000313" key="3">
    <source>
        <dbReference type="Proteomes" id="UP000002715"/>
    </source>
</evidence>
<dbReference type="OrthoDB" id="9915097at2"/>
<sequence>MLEAGIHTWINTILFPFMPVITVFIVSALMLSDLPWNDDDDDDGGGGLISPMYNYVPKGA</sequence>